<dbReference type="EMBL" id="JBHTMN010000014">
    <property type="protein sequence ID" value="MFD1384284.1"/>
    <property type="molecule type" value="Genomic_DNA"/>
</dbReference>
<comment type="caution">
    <text evidence="9">The sequence shown here is derived from an EMBL/GenBank/DDBJ whole genome shotgun (WGS) entry which is preliminary data.</text>
</comment>
<dbReference type="InterPro" id="IPR003439">
    <property type="entry name" value="ABC_transporter-like_ATP-bd"/>
</dbReference>
<keyword evidence="2" id="KW-1003">Cell membrane</keyword>
<dbReference type="PANTHER" id="PTHR42781:SF1">
    <property type="entry name" value="THIAMINE IMPORT ATP-BINDING PROTEIN THIQ"/>
    <property type="match status" value="1"/>
</dbReference>
<organism evidence="9 10">
    <name type="scientific">Rhodanobacter aciditrophus</name>
    <dbReference type="NCBI Taxonomy" id="1623218"/>
    <lineage>
        <taxon>Bacteria</taxon>
        <taxon>Pseudomonadati</taxon>
        <taxon>Pseudomonadota</taxon>
        <taxon>Gammaproteobacteria</taxon>
        <taxon>Lysobacterales</taxon>
        <taxon>Rhodanobacteraceae</taxon>
        <taxon>Rhodanobacter</taxon>
    </lineage>
</organism>
<dbReference type="SUPFAM" id="SSF52540">
    <property type="entry name" value="P-loop containing nucleoside triphosphate hydrolases"/>
    <property type="match status" value="1"/>
</dbReference>
<dbReference type="InterPro" id="IPR003593">
    <property type="entry name" value="AAA+_ATPase"/>
</dbReference>
<dbReference type="SMART" id="SM00382">
    <property type="entry name" value="AAA"/>
    <property type="match status" value="1"/>
</dbReference>
<evidence type="ECO:0000259" key="8">
    <source>
        <dbReference type="PROSITE" id="PS50893"/>
    </source>
</evidence>
<dbReference type="PROSITE" id="PS00211">
    <property type="entry name" value="ABC_TRANSPORTER_1"/>
    <property type="match status" value="1"/>
</dbReference>
<keyword evidence="6" id="KW-1278">Translocase</keyword>
<protein>
    <submittedName>
        <fullName evidence="9">ATP-binding cassette domain-containing protein</fullName>
    </submittedName>
</protein>
<dbReference type="PROSITE" id="PS50893">
    <property type="entry name" value="ABC_TRANSPORTER_2"/>
    <property type="match status" value="1"/>
</dbReference>
<keyword evidence="10" id="KW-1185">Reference proteome</keyword>
<evidence type="ECO:0000256" key="1">
    <source>
        <dbReference type="ARBA" id="ARBA00022448"/>
    </source>
</evidence>
<name>A0ABW4B3A6_9GAMM</name>
<evidence type="ECO:0000313" key="9">
    <source>
        <dbReference type="EMBL" id="MFD1384284.1"/>
    </source>
</evidence>
<evidence type="ECO:0000256" key="2">
    <source>
        <dbReference type="ARBA" id="ARBA00022475"/>
    </source>
</evidence>
<proteinExistence type="predicted"/>
<dbReference type="InterPro" id="IPR017871">
    <property type="entry name" value="ABC_transporter-like_CS"/>
</dbReference>
<evidence type="ECO:0000313" key="10">
    <source>
        <dbReference type="Proteomes" id="UP001597059"/>
    </source>
</evidence>
<evidence type="ECO:0000256" key="6">
    <source>
        <dbReference type="ARBA" id="ARBA00022967"/>
    </source>
</evidence>
<dbReference type="Pfam" id="PF00005">
    <property type="entry name" value="ABC_tran"/>
    <property type="match status" value="1"/>
</dbReference>
<sequence>MLSFDLKYRWQGFDAHYQGQLEAGVTAILGASGGGKSTLLSLLGGYIEGQGTLCFDDQDLLSCLPHERPITTLFQSDNLFPQLTVKDNIAIGLSPSRKLSSEQAAKVTWALEQVALQEYSDSFPDQLSGGQAQRVAIARVLVREKPILLLDEPFSALDPKLRSDMLHLIKDLTDQYDWTTIMVTHSPGDVALLGGQVILVEAGKVVAQADAKILHEMPVNSPFNRYLQVSTREK</sequence>
<keyword evidence="7" id="KW-0472">Membrane</keyword>
<dbReference type="InterPro" id="IPR027417">
    <property type="entry name" value="P-loop_NTPase"/>
</dbReference>
<feature type="domain" description="ABC transporter" evidence="8">
    <location>
        <begin position="1"/>
        <end position="227"/>
    </location>
</feature>
<gene>
    <name evidence="9" type="ORF">ACFQ45_12975</name>
</gene>
<keyword evidence="5 9" id="KW-0067">ATP-binding</keyword>
<dbReference type="InterPro" id="IPR050093">
    <property type="entry name" value="ABC_SmlMolc_Importer"/>
</dbReference>
<evidence type="ECO:0000256" key="4">
    <source>
        <dbReference type="ARBA" id="ARBA00022741"/>
    </source>
</evidence>
<dbReference type="GO" id="GO:0005524">
    <property type="term" value="F:ATP binding"/>
    <property type="evidence" value="ECO:0007669"/>
    <property type="project" value="UniProtKB-KW"/>
</dbReference>
<dbReference type="PANTHER" id="PTHR42781">
    <property type="entry name" value="SPERMIDINE/PUTRESCINE IMPORT ATP-BINDING PROTEIN POTA"/>
    <property type="match status" value="1"/>
</dbReference>
<dbReference type="RefSeq" id="WP_377368357.1">
    <property type="nucleotide sequence ID" value="NZ_JBHTMN010000014.1"/>
</dbReference>
<evidence type="ECO:0000256" key="5">
    <source>
        <dbReference type="ARBA" id="ARBA00022840"/>
    </source>
</evidence>
<keyword evidence="3" id="KW-0997">Cell inner membrane</keyword>
<evidence type="ECO:0000256" key="3">
    <source>
        <dbReference type="ARBA" id="ARBA00022519"/>
    </source>
</evidence>
<evidence type="ECO:0000256" key="7">
    <source>
        <dbReference type="ARBA" id="ARBA00023136"/>
    </source>
</evidence>
<accession>A0ABW4B3A6</accession>
<reference evidence="10" key="1">
    <citation type="journal article" date="2019" name="Int. J. Syst. Evol. Microbiol.">
        <title>The Global Catalogue of Microorganisms (GCM) 10K type strain sequencing project: providing services to taxonomists for standard genome sequencing and annotation.</title>
        <authorList>
            <consortium name="The Broad Institute Genomics Platform"/>
            <consortium name="The Broad Institute Genome Sequencing Center for Infectious Disease"/>
            <person name="Wu L."/>
            <person name="Ma J."/>
        </authorList>
    </citation>
    <scope>NUCLEOTIDE SEQUENCE [LARGE SCALE GENOMIC DNA]</scope>
    <source>
        <strain evidence="10">JCM 30774</strain>
    </source>
</reference>
<dbReference type="Gene3D" id="3.40.50.300">
    <property type="entry name" value="P-loop containing nucleotide triphosphate hydrolases"/>
    <property type="match status" value="1"/>
</dbReference>
<dbReference type="Proteomes" id="UP001597059">
    <property type="component" value="Unassembled WGS sequence"/>
</dbReference>
<keyword evidence="4" id="KW-0547">Nucleotide-binding</keyword>
<keyword evidence="1" id="KW-0813">Transport</keyword>